<protein>
    <submittedName>
        <fullName evidence="2">Uncharacterized protein</fullName>
    </submittedName>
</protein>
<accession>T0LET4</accession>
<organism evidence="2 3">
    <name type="scientific">Colletotrichum gloeosporioides (strain Cg-14)</name>
    <name type="common">Anthracnose fungus</name>
    <name type="synonym">Glomerella cingulata</name>
    <dbReference type="NCBI Taxonomy" id="1237896"/>
    <lineage>
        <taxon>Eukaryota</taxon>
        <taxon>Fungi</taxon>
        <taxon>Dikarya</taxon>
        <taxon>Ascomycota</taxon>
        <taxon>Pezizomycotina</taxon>
        <taxon>Sordariomycetes</taxon>
        <taxon>Hypocreomycetidae</taxon>
        <taxon>Glomerellales</taxon>
        <taxon>Glomerellaceae</taxon>
        <taxon>Colletotrichum</taxon>
        <taxon>Colletotrichum gloeosporioides species complex</taxon>
    </lineage>
</organism>
<evidence type="ECO:0000313" key="2">
    <source>
        <dbReference type="EMBL" id="EQB50066.1"/>
    </source>
</evidence>
<gene>
    <name evidence="2" type="ORF">CGLO_10523</name>
</gene>
<evidence type="ECO:0000313" key="3">
    <source>
        <dbReference type="Proteomes" id="UP000015530"/>
    </source>
</evidence>
<comment type="caution">
    <text evidence="2">The sequence shown here is derived from an EMBL/GenBank/DDBJ whole genome shotgun (WGS) entry which is preliminary data.</text>
</comment>
<sequence>MTAVDMADESAGLMSNASTPC</sequence>
<dbReference type="EMBL" id="AMYD01002150">
    <property type="protein sequence ID" value="EQB50066.1"/>
    <property type="molecule type" value="Genomic_DNA"/>
</dbReference>
<proteinExistence type="predicted"/>
<dbReference type="HOGENOM" id="CLU_3426869_0_0_1"/>
<reference evidence="3" key="1">
    <citation type="journal article" date="2013" name="Mol. Plant Microbe Interact.">
        <title>Global aspects of pacC regulation of pathogenicity genes in Colletotrichum gloeosporioides as revealed by transcriptome analysis.</title>
        <authorList>
            <person name="Alkan N."/>
            <person name="Meng X."/>
            <person name="Friedlander G."/>
            <person name="Reuveni E."/>
            <person name="Sukno S."/>
            <person name="Sherman A."/>
            <person name="Thon M."/>
            <person name="Fluhr R."/>
            <person name="Prusky D."/>
        </authorList>
    </citation>
    <scope>NUCLEOTIDE SEQUENCE [LARGE SCALE GENOMIC DNA]</scope>
    <source>
        <strain evidence="3">Cg-14</strain>
    </source>
</reference>
<evidence type="ECO:0000256" key="1">
    <source>
        <dbReference type="SAM" id="MobiDB-lite"/>
    </source>
</evidence>
<dbReference type="Proteomes" id="UP000015530">
    <property type="component" value="Unassembled WGS sequence"/>
</dbReference>
<name>T0LET4_COLGC</name>
<feature type="region of interest" description="Disordered" evidence="1">
    <location>
        <begin position="1"/>
        <end position="21"/>
    </location>
</feature>
<dbReference type="AlphaFoldDB" id="T0LET4"/>